<keyword evidence="2" id="KW-1185">Reference proteome</keyword>
<protein>
    <submittedName>
        <fullName evidence="1">Uncharacterized protein</fullName>
    </submittedName>
</protein>
<reference evidence="1 2" key="1">
    <citation type="submission" date="2021-06" db="EMBL/GenBank/DDBJ databases">
        <title>Caerostris extrusa draft genome.</title>
        <authorList>
            <person name="Kono N."/>
            <person name="Arakawa K."/>
        </authorList>
    </citation>
    <scope>NUCLEOTIDE SEQUENCE [LARGE SCALE GENOMIC DNA]</scope>
</reference>
<dbReference type="EMBL" id="BPLR01020867">
    <property type="protein sequence ID" value="GIX83418.1"/>
    <property type="molecule type" value="Genomic_DNA"/>
</dbReference>
<evidence type="ECO:0000313" key="2">
    <source>
        <dbReference type="Proteomes" id="UP001054945"/>
    </source>
</evidence>
<gene>
    <name evidence="1" type="ORF">CEXT_309581</name>
</gene>
<organism evidence="1 2">
    <name type="scientific">Caerostris extrusa</name>
    <name type="common">Bark spider</name>
    <name type="synonym">Caerostris bankana</name>
    <dbReference type="NCBI Taxonomy" id="172846"/>
    <lineage>
        <taxon>Eukaryota</taxon>
        <taxon>Metazoa</taxon>
        <taxon>Ecdysozoa</taxon>
        <taxon>Arthropoda</taxon>
        <taxon>Chelicerata</taxon>
        <taxon>Arachnida</taxon>
        <taxon>Araneae</taxon>
        <taxon>Araneomorphae</taxon>
        <taxon>Entelegynae</taxon>
        <taxon>Araneoidea</taxon>
        <taxon>Araneidae</taxon>
        <taxon>Caerostris</taxon>
    </lineage>
</organism>
<proteinExistence type="predicted"/>
<accession>A0AAV4NHT9</accession>
<comment type="caution">
    <text evidence="1">The sequence shown here is derived from an EMBL/GenBank/DDBJ whole genome shotgun (WGS) entry which is preliminary data.</text>
</comment>
<name>A0AAV4NHT9_CAEEX</name>
<dbReference type="Proteomes" id="UP001054945">
    <property type="component" value="Unassembled WGS sequence"/>
</dbReference>
<sequence>MVKCYFGQQCIPTLIRLIGFNLAISSGLQIPAEALFLRNIWLIARIAEALEAEALMINQLKTQLRIGPEPIPKLKSAEWKRGLLKQTPVWKTGKRRRFGKRRRRGCHRFM</sequence>
<evidence type="ECO:0000313" key="1">
    <source>
        <dbReference type="EMBL" id="GIX83418.1"/>
    </source>
</evidence>
<dbReference type="AlphaFoldDB" id="A0AAV4NHT9"/>